<dbReference type="InterPro" id="IPR036526">
    <property type="entry name" value="C-N_Hydrolase_sf"/>
</dbReference>
<dbReference type="STRING" id="554065.E1ZI37"/>
<gene>
    <name evidence="4" type="ORF">CHLNCDRAFT_58195</name>
</gene>
<dbReference type="InterPro" id="IPR036291">
    <property type="entry name" value="NAD(P)-bd_dom_sf"/>
</dbReference>
<accession>E1ZI37</accession>
<dbReference type="Gene3D" id="3.40.50.720">
    <property type="entry name" value="NAD(P)-binding Rossmann-like Domain"/>
    <property type="match status" value="1"/>
</dbReference>
<dbReference type="InterPro" id="IPR003010">
    <property type="entry name" value="C-N_Hydrolase"/>
</dbReference>
<dbReference type="RefSeq" id="XP_005846669.1">
    <property type="nucleotide sequence ID" value="XM_005846607.1"/>
</dbReference>
<dbReference type="GeneID" id="17354163"/>
<keyword evidence="5" id="KW-1185">Reference proteome</keyword>
<dbReference type="Gene3D" id="3.60.110.10">
    <property type="entry name" value="Carbon-nitrogen hydrolase"/>
    <property type="match status" value="1"/>
</dbReference>
<feature type="signal peptide" evidence="2">
    <location>
        <begin position="1"/>
        <end position="19"/>
    </location>
</feature>
<dbReference type="CDD" id="cd05233">
    <property type="entry name" value="SDR_c"/>
    <property type="match status" value="1"/>
</dbReference>
<dbReference type="GO" id="GO:0006541">
    <property type="term" value="P:glutamine metabolic process"/>
    <property type="evidence" value="ECO:0007669"/>
    <property type="project" value="TreeGrafter"/>
</dbReference>
<reference evidence="4 5" key="1">
    <citation type="journal article" date="2010" name="Plant Cell">
        <title>The Chlorella variabilis NC64A genome reveals adaptation to photosymbiosis, coevolution with viruses, and cryptic sex.</title>
        <authorList>
            <person name="Blanc G."/>
            <person name="Duncan G."/>
            <person name="Agarkova I."/>
            <person name="Borodovsky M."/>
            <person name="Gurnon J."/>
            <person name="Kuo A."/>
            <person name="Lindquist E."/>
            <person name="Lucas S."/>
            <person name="Pangilinan J."/>
            <person name="Polle J."/>
            <person name="Salamov A."/>
            <person name="Terry A."/>
            <person name="Yamada T."/>
            <person name="Dunigan D.D."/>
            <person name="Grigoriev I.V."/>
            <person name="Claverie J.M."/>
            <person name="Van Etten J.L."/>
        </authorList>
    </citation>
    <scope>NUCLEOTIDE SEQUENCE [LARGE SCALE GENOMIC DNA]</scope>
    <source>
        <strain evidence="4 5">NC64A</strain>
    </source>
</reference>
<dbReference type="InterPro" id="IPR001110">
    <property type="entry name" value="UPF0012_CS"/>
</dbReference>
<dbReference type="SUPFAM" id="SSF51735">
    <property type="entry name" value="NAD(P)-binding Rossmann-fold domains"/>
    <property type="match status" value="1"/>
</dbReference>
<dbReference type="InterPro" id="IPR045254">
    <property type="entry name" value="Nit1/2_C-N_Hydrolase"/>
</dbReference>
<dbReference type="GO" id="GO:0006528">
    <property type="term" value="P:asparagine metabolic process"/>
    <property type="evidence" value="ECO:0007669"/>
    <property type="project" value="TreeGrafter"/>
</dbReference>
<name>E1ZI37_CHLVA</name>
<dbReference type="PROSITE" id="PS50263">
    <property type="entry name" value="CN_HYDROLASE"/>
    <property type="match status" value="1"/>
</dbReference>
<dbReference type="GO" id="GO:0006107">
    <property type="term" value="P:oxaloacetate metabolic process"/>
    <property type="evidence" value="ECO:0007669"/>
    <property type="project" value="TreeGrafter"/>
</dbReference>
<dbReference type="PANTHER" id="PTHR23088:SF30">
    <property type="entry name" value="OMEGA-AMIDASE NIT2"/>
    <property type="match status" value="1"/>
</dbReference>
<proteinExistence type="predicted"/>
<dbReference type="GO" id="GO:0050152">
    <property type="term" value="F:omega-amidase activity"/>
    <property type="evidence" value="ECO:0007669"/>
    <property type="project" value="TreeGrafter"/>
</dbReference>
<dbReference type="GO" id="GO:0005739">
    <property type="term" value="C:mitochondrion"/>
    <property type="evidence" value="ECO:0007669"/>
    <property type="project" value="TreeGrafter"/>
</dbReference>
<dbReference type="InParanoid" id="E1ZI37"/>
<dbReference type="Pfam" id="PF13561">
    <property type="entry name" value="adh_short_C2"/>
    <property type="match status" value="1"/>
</dbReference>
<organism evidence="5">
    <name type="scientific">Chlorella variabilis</name>
    <name type="common">Green alga</name>
    <dbReference type="NCBI Taxonomy" id="554065"/>
    <lineage>
        <taxon>Eukaryota</taxon>
        <taxon>Viridiplantae</taxon>
        <taxon>Chlorophyta</taxon>
        <taxon>core chlorophytes</taxon>
        <taxon>Trebouxiophyceae</taxon>
        <taxon>Chlorellales</taxon>
        <taxon>Chlorellaceae</taxon>
        <taxon>Chlorella clade</taxon>
        <taxon>Chlorella</taxon>
    </lineage>
</organism>
<evidence type="ECO:0000313" key="4">
    <source>
        <dbReference type="EMBL" id="EFN54567.1"/>
    </source>
</evidence>
<dbReference type="eggNOG" id="KOG0806">
    <property type="taxonomic scope" value="Eukaryota"/>
</dbReference>
<dbReference type="CDD" id="cd07572">
    <property type="entry name" value="nit"/>
    <property type="match status" value="1"/>
</dbReference>
<dbReference type="InterPro" id="IPR002347">
    <property type="entry name" value="SDR_fam"/>
</dbReference>
<dbReference type="FunCoup" id="E1ZI37">
    <property type="interactions" value="1610"/>
</dbReference>
<dbReference type="PANTHER" id="PTHR23088">
    <property type="entry name" value="NITRILASE-RELATED"/>
    <property type="match status" value="1"/>
</dbReference>
<keyword evidence="1" id="KW-0378">Hydrolase</keyword>
<dbReference type="EMBL" id="GL433847">
    <property type="protein sequence ID" value="EFN54567.1"/>
    <property type="molecule type" value="Genomic_DNA"/>
</dbReference>
<dbReference type="Pfam" id="PF00795">
    <property type="entry name" value="CN_hydrolase"/>
    <property type="match status" value="1"/>
</dbReference>
<feature type="chain" id="PRO_5003156457" description="CN hydrolase domain-containing protein" evidence="2">
    <location>
        <begin position="20"/>
        <end position="613"/>
    </location>
</feature>
<sequence length="613" mass="65340">MQALAKGMALVGVAGLSAAAGRRAACLRPLSSYTSATADVIDPPPPQKVPPPLPCCRCRHCCHRLASNQQLARPLLAGPSAQIKVALCQLAVGADKQANLTTARSAIEEAATAGADLVVLPEMWNCPYSNDSFPTYAEDVEAGDSPSTSMLSAAAAANRVVLVGGSIPERANGGRLYNTCFVYGRDGRLLGRHRKVHLFDIDIPGKITFKESLTLTPGEGLTVVGRLGIGICYDIRFPELALLYAARGVQLIVYPGAFNMTTGPVHWELLQRARAVDGQLFVATCSPARSEGTGYIAWGHSTAVGPFAEVLATTDEKAGIVYCHMDFAQLGERRANMPLRHQKRADLYSLLDLTRPNSLSNAGLHNGPVQRTLAGSSGIVGSGITRQLLMEGAKVVALLRKVDQKAGLLRDCQGAPIENLYPAVVEDVSKEEQCAAFVHEVVEQHGAIDHAVSCFGAWWQGGLLTEQSYAEFSRVLANFAGSHFTFVKYILPAMRQSHTSSMLFVTGGVGKRVLSADSGLATVGGAALYGIVRAAQAQYQGRPPRINELRIFALVTRHGEMPRSHSSIVEGLRAHSNRKVGNLAAEALAAAADDELLEVTSERLDGVMLMVGD</sequence>
<dbReference type="SUPFAM" id="SSF56317">
    <property type="entry name" value="Carbon-nitrogen hydrolase"/>
    <property type="match status" value="1"/>
</dbReference>
<dbReference type="KEGG" id="cvr:CHLNCDRAFT_58195"/>
<feature type="domain" description="CN hydrolase" evidence="3">
    <location>
        <begin position="83"/>
        <end position="327"/>
    </location>
</feature>
<protein>
    <recommendedName>
        <fullName evidence="3">CN hydrolase domain-containing protein</fullName>
    </recommendedName>
</protein>
<dbReference type="AlphaFoldDB" id="E1ZI37"/>
<evidence type="ECO:0000313" key="5">
    <source>
        <dbReference type="Proteomes" id="UP000008141"/>
    </source>
</evidence>
<evidence type="ECO:0000256" key="1">
    <source>
        <dbReference type="ARBA" id="ARBA00022801"/>
    </source>
</evidence>
<dbReference type="PROSITE" id="PS01227">
    <property type="entry name" value="UPF0012"/>
    <property type="match status" value="1"/>
</dbReference>
<keyword evidence="2" id="KW-0732">Signal</keyword>
<dbReference type="OrthoDB" id="10250282at2759"/>
<evidence type="ECO:0000256" key="2">
    <source>
        <dbReference type="SAM" id="SignalP"/>
    </source>
</evidence>
<evidence type="ECO:0000259" key="3">
    <source>
        <dbReference type="PROSITE" id="PS50263"/>
    </source>
</evidence>
<dbReference type="Proteomes" id="UP000008141">
    <property type="component" value="Unassembled WGS sequence"/>
</dbReference>